<organism evidence="1 2">
    <name type="scientific">Fusarium venenatum</name>
    <dbReference type="NCBI Taxonomy" id="56646"/>
    <lineage>
        <taxon>Eukaryota</taxon>
        <taxon>Fungi</taxon>
        <taxon>Dikarya</taxon>
        <taxon>Ascomycota</taxon>
        <taxon>Pezizomycotina</taxon>
        <taxon>Sordariomycetes</taxon>
        <taxon>Hypocreomycetidae</taxon>
        <taxon>Hypocreales</taxon>
        <taxon>Nectriaceae</taxon>
        <taxon>Fusarium</taxon>
    </lineage>
</organism>
<dbReference type="STRING" id="56646.A0A2L2U178"/>
<proteinExistence type="predicted"/>
<accession>A0A2L2U178</accession>
<name>A0A2L2U178_9HYPO</name>
<protein>
    <submittedName>
        <fullName evidence="1">Uncharacterized protein</fullName>
    </submittedName>
</protein>
<keyword evidence="2" id="KW-1185">Reference proteome</keyword>
<sequence length="278" mass="28819">MAIGLFGLDSTLAGPCKARTSITTKVPREIISEMADNSFSSATDAVTSTLADSTTQSPTTTAGEISAVASSETLTGTVATTIALDTTAAITTTTSETETTTAAAVTTAAPLATPNFTITGDGGSVNGGPLQGVDQNGSVMLFCPEGGNLRTRTLTLDPKTGRLRDKYTGNSVCVYYGSANSPSDPAYFGYCQNGNTGPNTAFDYVTRDIFNGKLACTAPKASCPTDDDGNPLGCSTDPSSDVHNQFYYKYEARNGYYLYISSGSPSGFTPIDLNVHDV</sequence>
<evidence type="ECO:0000313" key="1">
    <source>
        <dbReference type="EMBL" id="CEI67745.1"/>
    </source>
</evidence>
<dbReference type="AlphaFoldDB" id="A0A2L2U178"/>
<dbReference type="Proteomes" id="UP000245910">
    <property type="component" value="Chromosome I"/>
</dbReference>
<reference evidence="2" key="1">
    <citation type="submission" date="2014-10" db="EMBL/GenBank/DDBJ databases">
        <authorList>
            <person name="King R."/>
        </authorList>
    </citation>
    <scope>NUCLEOTIDE SEQUENCE [LARGE SCALE GENOMIC DNA]</scope>
    <source>
        <strain evidence="2">A3/5</strain>
    </source>
</reference>
<dbReference type="EMBL" id="LN649229">
    <property type="protein sequence ID" value="CEI67745.1"/>
    <property type="molecule type" value="Genomic_DNA"/>
</dbReference>
<evidence type="ECO:0000313" key="2">
    <source>
        <dbReference type="Proteomes" id="UP000245910"/>
    </source>
</evidence>